<dbReference type="GO" id="GO:0090730">
    <property type="term" value="C:Las1 complex"/>
    <property type="evidence" value="ECO:0007669"/>
    <property type="project" value="InterPro"/>
</dbReference>
<accession>A0A6A4WHN5</accession>
<proteinExistence type="predicted"/>
<evidence type="ECO:0000313" key="2">
    <source>
        <dbReference type="EMBL" id="KAF0301568.1"/>
    </source>
</evidence>
<feature type="region of interest" description="Disordered" evidence="1">
    <location>
        <begin position="397"/>
        <end position="437"/>
    </location>
</feature>
<gene>
    <name evidence="2" type="primary">Las1l</name>
    <name evidence="2" type="ORF">FJT64_026184</name>
</gene>
<dbReference type="Proteomes" id="UP000440578">
    <property type="component" value="Unassembled WGS sequence"/>
</dbReference>
<dbReference type="OrthoDB" id="6340012at2759"/>
<sequence length="437" mass="47442">MAHSGWCSSEEWNQMSVMVCSILDEPGDASKLELAISALNCLMSRSPAPPTGALMTVELLQAFLAIAGKPGDCDLDPFRPQMAFAIIRFVNFVNHAYHVRDSHRVQPISKVTAQQNVPDWVVVLRHDAAHGVLPAAHLLRHALTVALQWTVTNYWQLSPGSTAGRTELDSRRLARLAADLAGKRGRHLDKQLLLDGLSSHALRRPTLSVVADAMVASYIATFGGGTATLQRQFKVTQTWLSALQHVSRDGLLTELLECLLSRRPTPGDRQRQESAAALWVHRLLAAARHTAQETPPESQPTLETSMCVLLACTLRSSKAPVHWDHLLATALRHKNATTIRLLPILMDGLSPPLSEQRRQLLMQLVKTATGDASALPPSRPPVTVSKEQLRRLGVSLPVDGEDATPAPSGGATVAPPTDGDGMMWRRCADGAGDKAQN</sequence>
<feature type="compositionally biased region" description="Basic and acidic residues" evidence="1">
    <location>
        <begin position="426"/>
        <end position="437"/>
    </location>
</feature>
<protein>
    <submittedName>
        <fullName evidence="2">Ribosomal biogenesis protein LAS1L</fullName>
    </submittedName>
</protein>
<comment type="caution">
    <text evidence="2">The sequence shown here is derived from an EMBL/GenBank/DDBJ whole genome shotgun (WGS) entry which is preliminary data.</text>
</comment>
<dbReference type="PANTHER" id="PTHR15002:SF0">
    <property type="entry name" value="RIBOSOMAL BIOGENESIS PROTEIN LAS1L"/>
    <property type="match status" value="1"/>
</dbReference>
<name>A0A6A4WHN5_AMPAM</name>
<dbReference type="InterPro" id="IPR007174">
    <property type="entry name" value="Las1"/>
</dbReference>
<dbReference type="GO" id="GO:0030687">
    <property type="term" value="C:preribosome, large subunit precursor"/>
    <property type="evidence" value="ECO:0007669"/>
    <property type="project" value="TreeGrafter"/>
</dbReference>
<dbReference type="GO" id="GO:0000460">
    <property type="term" value="P:maturation of 5.8S rRNA"/>
    <property type="evidence" value="ECO:0007669"/>
    <property type="project" value="TreeGrafter"/>
</dbReference>
<dbReference type="AlphaFoldDB" id="A0A6A4WHN5"/>
<evidence type="ECO:0000313" key="3">
    <source>
        <dbReference type="Proteomes" id="UP000440578"/>
    </source>
</evidence>
<reference evidence="2 3" key="1">
    <citation type="submission" date="2019-07" db="EMBL/GenBank/DDBJ databases">
        <title>Draft genome assembly of a fouling barnacle, Amphibalanus amphitrite (Darwin, 1854): The first reference genome for Thecostraca.</title>
        <authorList>
            <person name="Kim W."/>
        </authorList>
    </citation>
    <scope>NUCLEOTIDE SEQUENCE [LARGE SCALE GENOMIC DNA]</scope>
    <source>
        <strain evidence="2">SNU_AA5</strain>
        <tissue evidence="2">Soma without cirri and trophi</tissue>
    </source>
</reference>
<evidence type="ECO:0000256" key="1">
    <source>
        <dbReference type="SAM" id="MobiDB-lite"/>
    </source>
</evidence>
<organism evidence="2 3">
    <name type="scientific">Amphibalanus amphitrite</name>
    <name type="common">Striped barnacle</name>
    <name type="synonym">Balanus amphitrite</name>
    <dbReference type="NCBI Taxonomy" id="1232801"/>
    <lineage>
        <taxon>Eukaryota</taxon>
        <taxon>Metazoa</taxon>
        <taxon>Ecdysozoa</taxon>
        <taxon>Arthropoda</taxon>
        <taxon>Crustacea</taxon>
        <taxon>Multicrustacea</taxon>
        <taxon>Cirripedia</taxon>
        <taxon>Thoracica</taxon>
        <taxon>Thoracicalcarea</taxon>
        <taxon>Balanomorpha</taxon>
        <taxon>Balanoidea</taxon>
        <taxon>Balanidae</taxon>
        <taxon>Amphibalaninae</taxon>
        <taxon>Amphibalanus</taxon>
    </lineage>
</organism>
<dbReference type="PANTHER" id="PTHR15002">
    <property type="entry name" value="RIBOSOMAL BIOGENESIS PROTEIN LAS1L"/>
    <property type="match status" value="1"/>
</dbReference>
<keyword evidence="3" id="KW-1185">Reference proteome</keyword>
<dbReference type="Pfam" id="PF04031">
    <property type="entry name" value="Las1"/>
    <property type="match status" value="1"/>
</dbReference>
<dbReference type="GO" id="GO:0004519">
    <property type="term" value="F:endonuclease activity"/>
    <property type="evidence" value="ECO:0007669"/>
    <property type="project" value="InterPro"/>
</dbReference>
<dbReference type="GO" id="GO:0000470">
    <property type="term" value="P:maturation of LSU-rRNA"/>
    <property type="evidence" value="ECO:0007669"/>
    <property type="project" value="TreeGrafter"/>
</dbReference>
<dbReference type="EMBL" id="VIIS01001151">
    <property type="protein sequence ID" value="KAF0301568.1"/>
    <property type="molecule type" value="Genomic_DNA"/>
</dbReference>